<dbReference type="InterPro" id="IPR048318">
    <property type="entry name" value="ATG5_UblB"/>
</dbReference>
<dbReference type="GO" id="GO:0006995">
    <property type="term" value="P:cellular response to nitrogen starvation"/>
    <property type="evidence" value="ECO:0007669"/>
    <property type="project" value="TreeGrafter"/>
</dbReference>
<evidence type="ECO:0000256" key="1">
    <source>
        <dbReference type="ARBA" id="ARBA00006910"/>
    </source>
</evidence>
<dbReference type="GO" id="GO:0034274">
    <property type="term" value="C:Atg12-Atg5-Atg16 complex"/>
    <property type="evidence" value="ECO:0007669"/>
    <property type="project" value="TreeGrafter"/>
</dbReference>
<dbReference type="GO" id="GO:0061908">
    <property type="term" value="C:phagophore"/>
    <property type="evidence" value="ECO:0007669"/>
    <property type="project" value="TreeGrafter"/>
</dbReference>
<keyword evidence="3 5" id="KW-0832">Ubl conjugation</keyword>
<evidence type="ECO:0000313" key="11">
    <source>
        <dbReference type="Proteomes" id="UP000078512"/>
    </source>
</evidence>
<proteinExistence type="inferred from homology"/>
<evidence type="ECO:0000256" key="5">
    <source>
        <dbReference type="RuleBase" id="RU361202"/>
    </source>
</evidence>
<comment type="function">
    <text evidence="5">Involved in cytoplasm to vacuole transport (Cvt) and autophagic vesicle formation.</text>
</comment>
<reference evidence="10 11" key="1">
    <citation type="submission" date="2016-05" db="EMBL/GenBank/DDBJ databases">
        <title>Genome sequencing reveals origins of a unique bacterial endosymbiosis in the earliest lineages of terrestrial Fungi.</title>
        <authorList>
            <consortium name="DOE Joint Genome Institute"/>
            <person name="Uehling J."/>
            <person name="Gryganskyi A."/>
            <person name="Hameed K."/>
            <person name="Tschaplinski T."/>
            <person name="Misztal P."/>
            <person name="Wu S."/>
            <person name="Desiro A."/>
            <person name="Vande Pol N."/>
            <person name="Du Z.-Y."/>
            <person name="Zienkiewicz A."/>
            <person name="Zienkiewicz K."/>
            <person name="Morin E."/>
            <person name="Tisserant E."/>
            <person name="Splivallo R."/>
            <person name="Hainaut M."/>
            <person name="Henrissat B."/>
            <person name="Ohm R."/>
            <person name="Kuo A."/>
            <person name="Yan J."/>
            <person name="Lipzen A."/>
            <person name="Nolan M."/>
            <person name="Labutti K."/>
            <person name="Barry K."/>
            <person name="Goldstein A."/>
            <person name="Labbe J."/>
            <person name="Schadt C."/>
            <person name="Tuskan G."/>
            <person name="Grigoriev I."/>
            <person name="Martin F."/>
            <person name="Vilgalys R."/>
            <person name="Bonito G."/>
        </authorList>
    </citation>
    <scope>NUCLEOTIDE SEQUENCE [LARGE SCALE GENOMIC DNA]</scope>
    <source>
        <strain evidence="10 11">AG-77</strain>
    </source>
</reference>
<dbReference type="PANTHER" id="PTHR13040:SF2">
    <property type="entry name" value="AUTOPHAGY PROTEIN 5"/>
    <property type="match status" value="1"/>
</dbReference>
<feature type="domain" description="Autophagy protein ATG5 UblB" evidence="7">
    <location>
        <begin position="224"/>
        <end position="309"/>
    </location>
</feature>
<keyword evidence="11" id="KW-1185">Reference proteome</keyword>
<dbReference type="InterPro" id="IPR007239">
    <property type="entry name" value="Atg5"/>
</dbReference>
<dbReference type="Gene3D" id="3.10.20.90">
    <property type="entry name" value="Phosphatidylinositol 3-kinase Catalytic Subunit, Chain A, domain 1"/>
    <property type="match status" value="1"/>
</dbReference>
<dbReference type="GO" id="GO:0000422">
    <property type="term" value="P:autophagy of mitochondrion"/>
    <property type="evidence" value="ECO:0007669"/>
    <property type="project" value="TreeGrafter"/>
</dbReference>
<dbReference type="STRING" id="1314771.A0A197K433"/>
<comment type="similarity">
    <text evidence="1 5">Belongs to the ATG5 family.</text>
</comment>
<comment type="subunit">
    <text evidence="5">Conjugated with ATG12.</text>
</comment>
<dbReference type="GO" id="GO:0019776">
    <property type="term" value="F:Atg8-family ligase activity"/>
    <property type="evidence" value="ECO:0007669"/>
    <property type="project" value="TreeGrafter"/>
</dbReference>
<name>A0A197K433_9FUNG</name>
<evidence type="ECO:0000256" key="6">
    <source>
        <dbReference type="SAM" id="MobiDB-lite"/>
    </source>
</evidence>
<evidence type="ECO:0000313" key="10">
    <source>
        <dbReference type="EMBL" id="OAQ32402.1"/>
    </source>
</evidence>
<feature type="region of interest" description="Disordered" evidence="6">
    <location>
        <begin position="1"/>
        <end position="29"/>
    </location>
</feature>
<keyword evidence="5" id="KW-0813">Transport</keyword>
<feature type="domain" description="Autophagy protein ATG5 alpha-helical bundle region" evidence="8">
    <location>
        <begin position="160"/>
        <end position="216"/>
    </location>
</feature>
<dbReference type="GO" id="GO:0005776">
    <property type="term" value="C:autophagosome"/>
    <property type="evidence" value="ECO:0007669"/>
    <property type="project" value="TreeGrafter"/>
</dbReference>
<comment type="subcellular location">
    <subcellularLocation>
        <location evidence="5">Preautophagosomal structure membrane</location>
        <topology evidence="5">Peripheral membrane protein</topology>
    </subcellularLocation>
</comment>
<dbReference type="Pfam" id="PF20638">
    <property type="entry name" value="ATG5_UblA"/>
    <property type="match status" value="1"/>
</dbReference>
<evidence type="ECO:0000259" key="9">
    <source>
        <dbReference type="Pfam" id="PF20638"/>
    </source>
</evidence>
<dbReference type="GO" id="GO:0034045">
    <property type="term" value="C:phagophore assembly site membrane"/>
    <property type="evidence" value="ECO:0007669"/>
    <property type="project" value="UniProtKB-SubCell"/>
</dbReference>
<sequence>MPPQPAQGKTPTAASSNSTSANNTSTTSAPHNPIAKVIWEGSIPIQFSWDKAEAAAVGSSAVESFFYEAQRCSYFSLLTSHVRKHFVDMALHFIGDDAEVWYDYEGTPLKWHYPIGLLYDIHGLQASSGRGMNGSLLPWKVTVHFQNFPVDKLIKTQAVDICKDYFMAMIKEADYLRNGTTKKVMNMSKSDQTQLWDGLSSNNYDRFWGMNYKLMQNDGVMARNLPIRIYLPENCPVIQEPSSPVDDKGQPKTLRQILNASLPNLFPLVETGPPVAEAMIHGVIPNLDTSAIWASQNMSYPDNFLHVVIIIK</sequence>
<keyword evidence="5" id="KW-0472">Membrane</keyword>
<dbReference type="OrthoDB" id="272162at2759"/>
<dbReference type="Proteomes" id="UP000078512">
    <property type="component" value="Unassembled WGS sequence"/>
</dbReference>
<evidence type="ECO:0000256" key="3">
    <source>
        <dbReference type="ARBA" id="ARBA00022843"/>
    </source>
</evidence>
<dbReference type="InterPro" id="IPR042527">
    <property type="entry name" value="Atg5_UblA_dom_sf"/>
</dbReference>
<dbReference type="AlphaFoldDB" id="A0A197K433"/>
<evidence type="ECO:0000256" key="2">
    <source>
        <dbReference type="ARBA" id="ARBA00022499"/>
    </source>
</evidence>
<organism evidence="10 11">
    <name type="scientific">Linnemannia elongata AG-77</name>
    <dbReference type="NCBI Taxonomy" id="1314771"/>
    <lineage>
        <taxon>Eukaryota</taxon>
        <taxon>Fungi</taxon>
        <taxon>Fungi incertae sedis</taxon>
        <taxon>Mucoromycota</taxon>
        <taxon>Mortierellomycotina</taxon>
        <taxon>Mortierellomycetes</taxon>
        <taxon>Mortierellales</taxon>
        <taxon>Mortierellaceae</taxon>
        <taxon>Linnemannia</taxon>
    </lineage>
</organism>
<dbReference type="PANTHER" id="PTHR13040">
    <property type="entry name" value="AUTOPHAGY PROTEIN 5"/>
    <property type="match status" value="1"/>
</dbReference>
<evidence type="ECO:0000259" key="7">
    <source>
        <dbReference type="Pfam" id="PF04106"/>
    </source>
</evidence>
<keyword evidence="4 5" id="KW-0072">Autophagy</keyword>
<dbReference type="Gene3D" id="1.10.246.190">
    <property type="entry name" value="Autophagy protein Apg5, helix rich domain"/>
    <property type="match status" value="1"/>
</dbReference>
<dbReference type="EMBL" id="KV442025">
    <property type="protein sequence ID" value="OAQ32402.1"/>
    <property type="molecule type" value="Genomic_DNA"/>
</dbReference>
<accession>A0A197K433</accession>
<protein>
    <recommendedName>
        <fullName evidence="5">Autophagy protein 5</fullName>
    </recommendedName>
</protein>
<dbReference type="InterPro" id="IPR048940">
    <property type="entry name" value="ATG5_HBR"/>
</dbReference>
<dbReference type="Pfam" id="PF04106">
    <property type="entry name" value="ATG5_UblB"/>
    <property type="match status" value="1"/>
</dbReference>
<evidence type="ECO:0000256" key="4">
    <source>
        <dbReference type="ARBA" id="ARBA00023006"/>
    </source>
</evidence>
<feature type="compositionally biased region" description="Low complexity" evidence="6">
    <location>
        <begin position="10"/>
        <end position="29"/>
    </location>
</feature>
<dbReference type="GO" id="GO:0044233">
    <property type="term" value="C:mitochondria-associated endoplasmic reticulum membrane contact site"/>
    <property type="evidence" value="ECO:0007669"/>
    <property type="project" value="TreeGrafter"/>
</dbReference>
<dbReference type="InterPro" id="IPR042526">
    <property type="entry name" value="Atg5_HR"/>
</dbReference>
<feature type="domain" description="Autophagy protein ATG5 UblA" evidence="9">
    <location>
        <begin position="38"/>
        <end position="145"/>
    </location>
</feature>
<dbReference type="Gene3D" id="3.10.20.620">
    <property type="match status" value="1"/>
</dbReference>
<gene>
    <name evidence="10" type="ORF">K457DRAFT_30051</name>
</gene>
<keyword evidence="2 5" id="KW-1017">Isopeptide bond</keyword>
<evidence type="ECO:0000259" key="8">
    <source>
        <dbReference type="Pfam" id="PF20637"/>
    </source>
</evidence>
<dbReference type="InterPro" id="IPR048939">
    <property type="entry name" value="ATG5_UblA"/>
</dbReference>
<dbReference type="Pfam" id="PF20637">
    <property type="entry name" value="ATG5_HBR"/>
    <property type="match status" value="1"/>
</dbReference>
<dbReference type="GO" id="GO:0034727">
    <property type="term" value="P:piecemeal microautophagy of the nucleus"/>
    <property type="evidence" value="ECO:0007669"/>
    <property type="project" value="TreeGrafter"/>
</dbReference>